<dbReference type="STRING" id="568069.A0A1J1IIR9"/>
<dbReference type="EMBL" id="CVRI01000054">
    <property type="protein sequence ID" value="CRL00088.1"/>
    <property type="molecule type" value="Genomic_DNA"/>
</dbReference>
<comment type="subcellular location">
    <subcellularLocation>
        <location evidence="1">Secreted</location>
    </subcellularLocation>
</comment>
<dbReference type="CDD" id="cd01488">
    <property type="entry name" value="Uba3_RUB"/>
    <property type="match status" value="1"/>
</dbReference>
<evidence type="ECO:0000256" key="12">
    <source>
        <dbReference type="ARBA" id="ARBA00023320"/>
    </source>
</evidence>
<evidence type="ECO:0000256" key="6">
    <source>
        <dbReference type="ARBA" id="ARBA00022525"/>
    </source>
</evidence>
<keyword evidence="19" id="KW-1185">Reference proteome</keyword>
<evidence type="ECO:0000256" key="11">
    <source>
        <dbReference type="ARBA" id="ARBA00022840"/>
    </source>
</evidence>
<dbReference type="InterPro" id="IPR013152">
    <property type="entry name" value="Gastrin/cholecystokinin_CS"/>
</dbReference>
<feature type="active site" description="Glycyl thioester intermediate" evidence="15">
    <location>
        <position position="211"/>
    </location>
</feature>
<accession>A0A1J1IIR9</accession>
<dbReference type="InterPro" id="IPR023318">
    <property type="entry name" value="Ub_act_enz_dom_a_sf"/>
</dbReference>
<dbReference type="InterPro" id="IPR045886">
    <property type="entry name" value="ThiF/MoeB/HesA"/>
</dbReference>
<dbReference type="UniPathway" id="UPA00885"/>
<dbReference type="GO" id="GO:0005524">
    <property type="term" value="F:ATP binding"/>
    <property type="evidence" value="ECO:0007669"/>
    <property type="project" value="UniProtKB-UniRule"/>
</dbReference>
<dbReference type="GO" id="GO:0005634">
    <property type="term" value="C:nucleus"/>
    <property type="evidence" value="ECO:0007669"/>
    <property type="project" value="TreeGrafter"/>
</dbReference>
<dbReference type="Gene3D" id="1.10.10.520">
    <property type="entry name" value="Ubiquitin activating enzymes (Uba3). Chain: B, domain 2"/>
    <property type="match status" value="1"/>
</dbReference>
<dbReference type="InterPro" id="IPR033127">
    <property type="entry name" value="UBQ-activ_enz_E1_Cys_AS"/>
</dbReference>
<dbReference type="PANTHER" id="PTHR10953">
    <property type="entry name" value="UBIQUITIN-ACTIVATING ENZYME E1"/>
    <property type="match status" value="1"/>
</dbReference>
<evidence type="ECO:0000256" key="9">
    <source>
        <dbReference type="ARBA" id="ARBA00022786"/>
    </source>
</evidence>
<dbReference type="Pfam" id="PF00899">
    <property type="entry name" value="ThiF"/>
    <property type="match status" value="1"/>
</dbReference>
<keyword evidence="10" id="KW-0027">Amidation</keyword>
<keyword evidence="12" id="KW-0527">Neuropeptide</keyword>
<evidence type="ECO:0000313" key="18">
    <source>
        <dbReference type="EMBL" id="CRL00088.1"/>
    </source>
</evidence>
<dbReference type="Proteomes" id="UP000183832">
    <property type="component" value="Unassembled WGS sequence"/>
</dbReference>
<reference evidence="18 19" key="1">
    <citation type="submission" date="2015-04" db="EMBL/GenBank/DDBJ databases">
        <authorList>
            <person name="Syromyatnikov M.Y."/>
            <person name="Popov V.N."/>
        </authorList>
    </citation>
    <scope>NUCLEOTIDE SEQUENCE [LARGE SCALE GENOMIC DNA]</scope>
</reference>
<evidence type="ECO:0000256" key="1">
    <source>
        <dbReference type="ARBA" id="ARBA00004613"/>
    </source>
</evidence>
<dbReference type="InterPro" id="IPR035985">
    <property type="entry name" value="Ubiquitin-activating_enz"/>
</dbReference>
<dbReference type="EC" id="6.2.1.64" evidence="13 16"/>
<sequence>MAEIELNNKKWGHLKKILERSGPFDTVNFTPSPSNLEFLMTSCKILVIGAGGLGCELLKDLAMMGFKNIDVIDMDTIELSNLNRQFLFRRKDIGASKAQVAAEFINNRIPGTKVTPHFCKIQDYDDSFYQDFHIIVSGLDSIVARRWINGMLISMLRYEDDGSLDQTSIIPLIDGGTEGFKGNARVILPGMTACIDCTLDLFPPQISYPLCTIANTPRLPEHCIEYVKIIQWDKENPFKCALDGDDPEHVTWVYEKAQDRANCFNITGLSYRLVQGVLKHIIPAVSSTNSVIAAVCATEVFKIATSCYEPLNNYLVFNDIDGIYTYKYEAEKKSDCLACSSIPKVISINNPSSMTLQDLIDYLCDSSEFQLKNPALTTSIDGKNKTLYMSAVKSIEEQTRGNLTQSLHELNLVDGQQLMVADATNPNTIVVKLKFTANEVEIFFVTGAQAKHLNSEEASPQNVIDGLQKQPTQTIFFKTYPVRRMKPLNSFGGYKRNFKPSELDISDDAINEIEKRFDDYGHLRFGKRGGGEGDGFDDYGHMRFGR</sequence>
<evidence type="ECO:0000256" key="2">
    <source>
        <dbReference type="ARBA" id="ARBA00005032"/>
    </source>
</evidence>
<dbReference type="SMART" id="SM01181">
    <property type="entry name" value="E2_bind"/>
    <property type="match status" value="1"/>
</dbReference>
<evidence type="ECO:0000256" key="3">
    <source>
        <dbReference type="ARBA" id="ARBA00006273"/>
    </source>
</evidence>
<dbReference type="OrthoDB" id="5977743at2759"/>
<keyword evidence="11 16" id="KW-0067">ATP-binding</keyword>
<comment type="similarity">
    <text evidence="3">Belongs to the gastrin/cholecystokinin family.</text>
</comment>
<keyword evidence="7 16" id="KW-0436">Ligase</keyword>
<dbReference type="GO" id="GO:0005737">
    <property type="term" value="C:cytoplasm"/>
    <property type="evidence" value="ECO:0007669"/>
    <property type="project" value="TreeGrafter"/>
</dbReference>
<comment type="pathway">
    <text evidence="2 16">Protein modification; protein neddylation.</text>
</comment>
<evidence type="ECO:0000256" key="13">
    <source>
        <dbReference type="ARBA" id="ARBA00023624"/>
    </source>
</evidence>
<keyword evidence="9 16" id="KW-0833">Ubl conjugation pathway</keyword>
<dbReference type="FunFam" id="3.10.290.20:FF:000001">
    <property type="entry name" value="NEDD8-activating enzyme E1 catalytic subunit, variant"/>
    <property type="match status" value="1"/>
</dbReference>
<dbReference type="Pfam" id="PF08825">
    <property type="entry name" value="E2_bind"/>
    <property type="match status" value="1"/>
</dbReference>
<evidence type="ECO:0000256" key="16">
    <source>
        <dbReference type="RuleBase" id="RU368009"/>
    </source>
</evidence>
<evidence type="ECO:0000256" key="15">
    <source>
        <dbReference type="PROSITE-ProRule" id="PRU10132"/>
    </source>
</evidence>
<dbReference type="AlphaFoldDB" id="A0A1J1IIR9"/>
<dbReference type="InterPro" id="IPR013259">
    <property type="entry name" value="Sulfakinin"/>
</dbReference>
<dbReference type="SUPFAM" id="SSF69572">
    <property type="entry name" value="Activating enzymes of the ubiquitin-like proteins"/>
    <property type="match status" value="1"/>
</dbReference>
<organism evidence="18 19">
    <name type="scientific">Clunio marinus</name>
    <dbReference type="NCBI Taxonomy" id="568069"/>
    <lineage>
        <taxon>Eukaryota</taxon>
        <taxon>Metazoa</taxon>
        <taxon>Ecdysozoa</taxon>
        <taxon>Arthropoda</taxon>
        <taxon>Hexapoda</taxon>
        <taxon>Insecta</taxon>
        <taxon>Pterygota</taxon>
        <taxon>Neoptera</taxon>
        <taxon>Endopterygota</taxon>
        <taxon>Diptera</taxon>
        <taxon>Nematocera</taxon>
        <taxon>Chironomoidea</taxon>
        <taxon>Chironomidae</taxon>
        <taxon>Clunio</taxon>
    </lineage>
</organism>
<dbReference type="InterPro" id="IPR030468">
    <property type="entry name" value="Uba3_N"/>
</dbReference>
<comment type="similarity">
    <text evidence="4 16">Belongs to the ubiquitin-activating E1 family. UBA3 subfamily.</text>
</comment>
<evidence type="ECO:0000313" key="19">
    <source>
        <dbReference type="Proteomes" id="UP000183832"/>
    </source>
</evidence>
<keyword evidence="8 16" id="KW-0547">Nucleotide-binding</keyword>
<dbReference type="Gene3D" id="3.10.290.20">
    <property type="entry name" value="Ubiquitin-like 2 activating enzyme e1b. Chain: B, domain 3"/>
    <property type="match status" value="1"/>
</dbReference>
<dbReference type="InterPro" id="IPR014929">
    <property type="entry name" value="E2-binding"/>
</dbReference>
<name>A0A1J1IIR9_9DIPT</name>
<dbReference type="GO" id="GO:0019781">
    <property type="term" value="F:NEDD8 activating enzyme activity"/>
    <property type="evidence" value="ECO:0007669"/>
    <property type="project" value="UniProtKB-UniRule"/>
</dbReference>
<dbReference type="PROSITE" id="PS00865">
    <property type="entry name" value="UBIQUITIN_ACTIVAT_2"/>
    <property type="match status" value="1"/>
</dbReference>
<dbReference type="InterPro" id="IPR000594">
    <property type="entry name" value="ThiF_NAD_FAD-bd"/>
</dbReference>
<dbReference type="Pfam" id="PF08257">
    <property type="entry name" value="Sulfakinin"/>
    <property type="match status" value="2"/>
</dbReference>
<dbReference type="GO" id="GO:0007218">
    <property type="term" value="P:neuropeptide signaling pathway"/>
    <property type="evidence" value="ECO:0007669"/>
    <property type="project" value="UniProtKB-KW"/>
</dbReference>
<dbReference type="GO" id="GO:0005576">
    <property type="term" value="C:extracellular region"/>
    <property type="evidence" value="ECO:0007669"/>
    <property type="project" value="UniProtKB-SubCell"/>
</dbReference>
<evidence type="ECO:0000256" key="4">
    <source>
        <dbReference type="ARBA" id="ARBA00006310"/>
    </source>
</evidence>
<protein>
    <recommendedName>
        <fullName evidence="5 16">NEDD8-activating enzyme E1 catalytic subunit</fullName>
        <ecNumber evidence="13 16">6.2.1.64</ecNumber>
    </recommendedName>
</protein>
<evidence type="ECO:0000259" key="17">
    <source>
        <dbReference type="SMART" id="SM01181"/>
    </source>
</evidence>
<gene>
    <name evidence="18" type="ORF">CLUMA_CG013370</name>
</gene>
<evidence type="ECO:0000256" key="8">
    <source>
        <dbReference type="ARBA" id="ARBA00022741"/>
    </source>
</evidence>
<dbReference type="Gene3D" id="3.40.50.720">
    <property type="entry name" value="NAD(P)-binding Rossmann-like Domain"/>
    <property type="match status" value="1"/>
</dbReference>
<evidence type="ECO:0000256" key="5">
    <source>
        <dbReference type="ARBA" id="ARBA00015203"/>
    </source>
</evidence>
<dbReference type="PANTHER" id="PTHR10953:SF6">
    <property type="entry name" value="NEDD8-ACTIVATING ENZYME E1 CATALYTIC SUBUNIT"/>
    <property type="match status" value="1"/>
</dbReference>
<evidence type="ECO:0000256" key="14">
    <source>
        <dbReference type="ARBA" id="ARBA00024626"/>
    </source>
</evidence>
<comment type="catalytic activity">
    <reaction evidence="14 16">
        <text>ATP + [NEDD8 protein] + [E1 NEDD8-activating enzyme]-L-cysteine = AMP + diphosphate + [E1 NEDD8-activating enzyme]-S-[NEDD8 protein]-yl-L-cysteine.</text>
        <dbReference type="EC" id="6.2.1.64"/>
    </reaction>
</comment>
<comment type="function">
    <text evidence="16">Catalytic subunit of the dimeric E1 enzyme, which activates NEDD8.</text>
</comment>
<evidence type="ECO:0000256" key="7">
    <source>
        <dbReference type="ARBA" id="ARBA00022598"/>
    </source>
</evidence>
<feature type="domain" description="E2 binding" evidence="17">
    <location>
        <begin position="348"/>
        <end position="436"/>
    </location>
</feature>
<dbReference type="FunFam" id="1.10.10.520:FF:000001">
    <property type="entry name" value="NEDD8-activating enzyme E1 catalytic subunit"/>
    <property type="match status" value="1"/>
</dbReference>
<dbReference type="PROSITE" id="PS00259">
    <property type="entry name" value="GASTRIN"/>
    <property type="match status" value="1"/>
</dbReference>
<evidence type="ECO:0000256" key="10">
    <source>
        <dbReference type="ARBA" id="ARBA00022815"/>
    </source>
</evidence>
<proteinExistence type="inferred from homology"/>
<dbReference type="GO" id="GO:0045116">
    <property type="term" value="P:protein neddylation"/>
    <property type="evidence" value="ECO:0007669"/>
    <property type="project" value="UniProtKB-UniRule"/>
</dbReference>
<keyword evidence="6" id="KW-0964">Secreted</keyword>